<dbReference type="Proteomes" id="UP000003704">
    <property type="component" value="Unassembled WGS sequence"/>
</dbReference>
<comment type="caution">
    <text evidence="1">The sequence shown here is derived from an EMBL/GenBank/DDBJ whole genome shotgun (WGS) entry which is preliminary data.</text>
</comment>
<organism evidence="1 2">
    <name type="scientific">Hydrocarboniphaga effusa AP103</name>
    <dbReference type="NCBI Taxonomy" id="1172194"/>
    <lineage>
        <taxon>Bacteria</taxon>
        <taxon>Pseudomonadati</taxon>
        <taxon>Pseudomonadota</taxon>
        <taxon>Gammaproteobacteria</taxon>
        <taxon>Nevskiales</taxon>
        <taxon>Nevskiaceae</taxon>
        <taxon>Hydrocarboniphaga</taxon>
    </lineage>
</organism>
<evidence type="ECO:0000313" key="2">
    <source>
        <dbReference type="Proteomes" id="UP000003704"/>
    </source>
</evidence>
<dbReference type="RefSeq" id="WP_007185148.1">
    <property type="nucleotide sequence ID" value="NZ_AKGD01000001.1"/>
</dbReference>
<reference evidence="1 2" key="1">
    <citation type="journal article" date="2012" name="J. Bacteriol.">
        <title>Genome Sequence of n-Alkane-Degrading Hydrocarboniphaga effusa Strain AP103T (ATCC BAA-332T).</title>
        <authorList>
            <person name="Chang H.K."/>
            <person name="Zylstra G.J."/>
            <person name="Chae J.C."/>
        </authorList>
    </citation>
    <scope>NUCLEOTIDE SEQUENCE [LARGE SCALE GENOMIC DNA]</scope>
    <source>
        <strain evidence="1 2">AP103</strain>
    </source>
</reference>
<proteinExistence type="predicted"/>
<protein>
    <submittedName>
        <fullName evidence="1">Uncharacterized protein</fullName>
    </submittedName>
</protein>
<name>I8TEF3_9GAMM</name>
<accession>I8TEF3</accession>
<dbReference type="AlphaFoldDB" id="I8TEF3"/>
<sequence>MPLPSGRVGIVAESLPGADGLRHHAGLFWIAANQADVVVGLDESGRQAVRAGEFLGIADDDSPLGLLFPASE</sequence>
<keyword evidence="2" id="KW-1185">Reference proteome</keyword>
<gene>
    <name evidence="1" type="ORF">WQQ_22050</name>
</gene>
<dbReference type="EMBL" id="AKGD01000001">
    <property type="protein sequence ID" value="EIT72068.1"/>
    <property type="molecule type" value="Genomic_DNA"/>
</dbReference>
<evidence type="ECO:0000313" key="1">
    <source>
        <dbReference type="EMBL" id="EIT72068.1"/>
    </source>
</evidence>